<comment type="caution">
    <text evidence="1">The sequence shown here is derived from an EMBL/GenBank/DDBJ whole genome shotgun (WGS) entry which is preliminary data.</text>
</comment>
<evidence type="ECO:0000313" key="1">
    <source>
        <dbReference type="EMBL" id="KAJ9098360.1"/>
    </source>
</evidence>
<name>A0ACC2VGW6_9TREE</name>
<keyword evidence="2" id="KW-1185">Reference proteome</keyword>
<protein>
    <submittedName>
        <fullName evidence="1">Uncharacterized protein</fullName>
    </submittedName>
</protein>
<organism evidence="1 2">
    <name type="scientific">Naganishia adeliensis</name>
    <dbReference type="NCBI Taxonomy" id="92952"/>
    <lineage>
        <taxon>Eukaryota</taxon>
        <taxon>Fungi</taxon>
        <taxon>Dikarya</taxon>
        <taxon>Basidiomycota</taxon>
        <taxon>Agaricomycotina</taxon>
        <taxon>Tremellomycetes</taxon>
        <taxon>Filobasidiales</taxon>
        <taxon>Filobasidiaceae</taxon>
        <taxon>Naganishia</taxon>
    </lineage>
</organism>
<dbReference type="Proteomes" id="UP001230649">
    <property type="component" value="Unassembled WGS sequence"/>
</dbReference>
<gene>
    <name evidence="1" type="ORF">QFC20_005985</name>
</gene>
<sequence length="276" mass="30768">MRLSSRPPNVYLHTSDLKAESSLVAFGLDLSDEPGASLLSLCTGKHFDRHKGKPRIFFALSSDLDDEAERSPETCAQKTLEMDHEAEGQYTIRSQIRMLQQSTSWFAYDGEMKVPPGSEHAVAIWKAYKEAREMQSRGSEGEGKKKESQPDSSLPKRFVPCMPSLSAGSVSSSVIQSNVGDVGSAFSLNSGIDGLSDMTGNNLRSGDNTVTDIEKPAKKTASVCIPVGLDIWIEADAFKVWTNWKHAENRRMYLQYRKQYHQAFWPVTRYYASQSL</sequence>
<reference evidence="1" key="1">
    <citation type="submission" date="2023-04" db="EMBL/GenBank/DDBJ databases">
        <title>Draft Genome sequencing of Naganishia species isolated from polar environments using Oxford Nanopore Technology.</title>
        <authorList>
            <person name="Leo P."/>
            <person name="Venkateswaran K."/>
        </authorList>
    </citation>
    <scope>NUCLEOTIDE SEQUENCE</scope>
    <source>
        <strain evidence="1">MNA-CCFEE 5262</strain>
    </source>
</reference>
<evidence type="ECO:0000313" key="2">
    <source>
        <dbReference type="Proteomes" id="UP001230649"/>
    </source>
</evidence>
<accession>A0ACC2VGW6</accession>
<proteinExistence type="predicted"/>
<dbReference type="EMBL" id="JASBWS010000094">
    <property type="protein sequence ID" value="KAJ9098360.1"/>
    <property type="molecule type" value="Genomic_DNA"/>
</dbReference>